<organism evidence="3 4">
    <name type="scientific">Macrostomum lignano</name>
    <dbReference type="NCBI Taxonomy" id="282301"/>
    <lineage>
        <taxon>Eukaryota</taxon>
        <taxon>Metazoa</taxon>
        <taxon>Spiralia</taxon>
        <taxon>Lophotrochozoa</taxon>
        <taxon>Platyhelminthes</taxon>
        <taxon>Rhabditophora</taxon>
        <taxon>Macrostomorpha</taxon>
        <taxon>Macrostomida</taxon>
        <taxon>Macrostomidae</taxon>
        <taxon>Macrostomum</taxon>
    </lineage>
</organism>
<feature type="transmembrane region" description="Helical" evidence="2">
    <location>
        <begin position="31"/>
        <end position="56"/>
    </location>
</feature>
<feature type="region of interest" description="Disordered" evidence="1">
    <location>
        <begin position="620"/>
        <end position="659"/>
    </location>
</feature>
<feature type="region of interest" description="Disordered" evidence="1">
    <location>
        <begin position="1"/>
        <end position="21"/>
    </location>
</feature>
<feature type="transmembrane region" description="Helical" evidence="2">
    <location>
        <begin position="120"/>
        <end position="137"/>
    </location>
</feature>
<evidence type="ECO:0000256" key="2">
    <source>
        <dbReference type="SAM" id="Phobius"/>
    </source>
</evidence>
<dbReference type="PANTHER" id="PTHR45733">
    <property type="entry name" value="FORMIN-J"/>
    <property type="match status" value="1"/>
</dbReference>
<keyword evidence="2" id="KW-1133">Transmembrane helix</keyword>
<feature type="region of interest" description="Disordered" evidence="1">
    <location>
        <begin position="206"/>
        <end position="501"/>
    </location>
</feature>
<feature type="compositionally biased region" description="Basic and acidic residues" evidence="1">
    <location>
        <begin position="378"/>
        <end position="466"/>
    </location>
</feature>
<accession>A0A1I8F6M4</accession>
<evidence type="ECO:0000313" key="4">
    <source>
        <dbReference type="WBParaSite" id="maker-unitig_22499-snap-gene-0.2-mRNA-1"/>
    </source>
</evidence>
<feature type="region of interest" description="Disordered" evidence="1">
    <location>
        <begin position="850"/>
        <end position="883"/>
    </location>
</feature>
<dbReference type="WBParaSite" id="maker-unitig_22499-snap-gene-0.2-mRNA-1">
    <property type="protein sequence ID" value="maker-unitig_22499-snap-gene-0.2-mRNA-1"/>
    <property type="gene ID" value="maker-unitig_22499-snap-gene-0.2"/>
</dbReference>
<keyword evidence="2" id="KW-0472">Membrane</keyword>
<dbReference type="Proteomes" id="UP000095280">
    <property type="component" value="Unplaced"/>
</dbReference>
<feature type="compositionally biased region" description="Basic and acidic residues" evidence="1">
    <location>
        <begin position="310"/>
        <end position="344"/>
    </location>
</feature>
<evidence type="ECO:0000313" key="3">
    <source>
        <dbReference type="Proteomes" id="UP000095280"/>
    </source>
</evidence>
<evidence type="ECO:0000256" key="1">
    <source>
        <dbReference type="SAM" id="MobiDB-lite"/>
    </source>
</evidence>
<feature type="compositionally biased region" description="Basic residues" evidence="1">
    <location>
        <begin position="489"/>
        <end position="501"/>
    </location>
</feature>
<protein>
    <submittedName>
        <fullName evidence="4">G_PROTEIN_RECEP_F1_2 domain-containing protein</fullName>
    </submittedName>
</protein>
<feature type="compositionally biased region" description="Basic and acidic residues" evidence="1">
    <location>
        <begin position="225"/>
        <end position="284"/>
    </location>
</feature>
<feature type="compositionally biased region" description="Basic residues" evidence="1">
    <location>
        <begin position="346"/>
        <end position="363"/>
    </location>
</feature>
<feature type="compositionally biased region" description="Basic residues" evidence="1">
    <location>
        <begin position="286"/>
        <end position="299"/>
    </location>
</feature>
<name>A0A1I8F6M4_9PLAT</name>
<sequence>IPNPKKMSSPTEQPRPASNSSPMMCTPAYNAVVPILAADLAINAAAFCTNLLAVLILRANRDQSRMRIMLYFLSVVECCQQAVSALYTVATLTVRAVICFSDTAGAGQEPPKLLDVFSDARIVAIFVRNFWVALIAITRWDAVAKPLRPRFNAYGRNAFLGILAVTLAVASLLILPPHFLADVCAISRYYTFYSCVSNVVPFIEESQSPKEESQSPRKSRRVLRRVAESKEESQSPKEESQSPKEESQSPKEESQSPKESRRSPKEESQSPKEESQSPKEESQSPKKSRRVLRKSRRVQGRVAESQGRVAESKKSPKSPKEESQSPKEESQKQESQSPKEESQSPRKSRRVPRKSRRVSRKSRRVQEESQSPRKSRRVPKEESQRGRVAEPKEESQSPKEESQSPKEESQKSKEESQSPKEESQSPKEESQSRKSRRGPKEESQSPKEESQSPKEESQSPKEESQSPRKSRRVQEESQQSPKEESQSRRVPRKSRRVPRKSHRVAVLSLTLESHRTNQSLMRRKRTVTKTIFTLLGAFLIFEIPFFTMTSITNLAMCHDGVFDFAEHRALILQLMFLSYLPANLDSLCNFFIYFACYTPFRRKARQFFRLRVRAAPALSCSRGGGGRGGGGGGGNGDGGPRRVGGGGGGGGGELSGGGGDGTRLVRVGEGWRSPLLSLPRLPPPRPLSLATPPRLFGTSDVSSLPTVATRIFDDNDDEIDVEDDMASGVAACGQQELCRILESEASSMDCSPVHRFYCRRQISNQDSATELTITRLKHCFVRAGPPELRSDWPAAHWPRQTDLYKTQRGAESIFCESIRGSGICDSRDAASRQGGSGCGGCQRRRHFSSASGSTGAAISGRSGANNNSAPVRRRRRRRGDAPTVASRILRRRRWQGEQEAAAAAASPASARPAAAAATQLAALRWPSGGAAPALVAMLLLCSATFILFQLLVARATLSRRNSLLLADSRSVEIGADGGGSVGGGAARQLLGEAPRGAEAGGGSGEEQRPEQVLQCLRALDEELRALVYQPVPSVERFTAQLADELARIHGARRQPQRLQPNARPAPSGQRDSPAGRPLRLLRLRLTCAPACRLPPPAPGCCAGFT</sequence>
<keyword evidence="3" id="KW-1185">Reference proteome</keyword>
<feature type="transmembrane region" description="Helical" evidence="2">
    <location>
        <begin position="576"/>
        <end position="600"/>
    </location>
</feature>
<feature type="transmembrane region" description="Helical" evidence="2">
    <location>
        <begin position="531"/>
        <end position="556"/>
    </location>
</feature>
<dbReference type="AlphaFoldDB" id="A0A1I8F6M4"/>
<proteinExistence type="predicted"/>
<feature type="region of interest" description="Disordered" evidence="1">
    <location>
        <begin position="1050"/>
        <end position="1075"/>
    </location>
</feature>
<feature type="transmembrane region" description="Helical" evidence="2">
    <location>
        <begin position="933"/>
        <end position="952"/>
    </location>
</feature>
<feature type="compositionally biased region" description="Low complexity" evidence="1">
    <location>
        <begin position="850"/>
        <end position="864"/>
    </location>
</feature>
<dbReference type="Gene3D" id="1.20.1070.10">
    <property type="entry name" value="Rhodopsin 7-helix transmembrane proteins"/>
    <property type="match status" value="2"/>
</dbReference>
<dbReference type="InterPro" id="IPR051144">
    <property type="entry name" value="Formin_homology_domain"/>
</dbReference>
<dbReference type="CDD" id="cd00637">
    <property type="entry name" value="7tm_classA_rhodopsin-like"/>
    <property type="match status" value="2"/>
</dbReference>
<feature type="transmembrane region" description="Helical" evidence="2">
    <location>
        <begin position="158"/>
        <end position="180"/>
    </location>
</feature>
<dbReference type="SUPFAM" id="SSF81321">
    <property type="entry name" value="Family A G protein-coupled receptor-like"/>
    <property type="match status" value="2"/>
</dbReference>
<feature type="compositionally biased region" description="Gly residues" evidence="1">
    <location>
        <begin position="622"/>
        <end position="659"/>
    </location>
</feature>
<reference evidence="4" key="1">
    <citation type="submission" date="2016-11" db="UniProtKB">
        <authorList>
            <consortium name="WormBaseParasite"/>
        </authorList>
    </citation>
    <scope>IDENTIFICATION</scope>
</reference>
<keyword evidence="2" id="KW-0812">Transmembrane</keyword>